<dbReference type="PANTHER" id="PTHR47561">
    <property type="entry name" value="POLYSACCHARIDE DEACETYLASE FAMILY PROTEIN (AFU_ORTHOLOGUE AFUA_6G05030)"/>
    <property type="match status" value="1"/>
</dbReference>
<accession>A0A1G7MZ08</accession>
<dbReference type="SUPFAM" id="SSF88713">
    <property type="entry name" value="Glycoside hydrolase/deacetylase"/>
    <property type="match status" value="1"/>
</dbReference>
<dbReference type="Proteomes" id="UP000199076">
    <property type="component" value="Unassembled WGS sequence"/>
</dbReference>
<gene>
    <name evidence="2" type="ORF">SAMN05216218_108120</name>
</gene>
<dbReference type="InterPro" id="IPR022560">
    <property type="entry name" value="DUF3473"/>
</dbReference>
<dbReference type="Pfam" id="PF11959">
    <property type="entry name" value="DUF3473"/>
    <property type="match status" value="1"/>
</dbReference>
<proteinExistence type="predicted"/>
<organism evidence="2 3">
    <name type="scientific">Halorientalis regularis</name>
    <dbReference type="NCBI Taxonomy" id="660518"/>
    <lineage>
        <taxon>Archaea</taxon>
        <taxon>Methanobacteriati</taxon>
        <taxon>Methanobacteriota</taxon>
        <taxon>Stenosarchaea group</taxon>
        <taxon>Halobacteria</taxon>
        <taxon>Halobacteriales</taxon>
        <taxon>Haloarculaceae</taxon>
        <taxon>Halorientalis</taxon>
    </lineage>
</organism>
<sequence length="297" mass="32397">MSDRAVLSIDFELFSQTPAYRSASGEMAETGVGLAGGEFLRETLRDHDATATCFVVSEVAEDYPDAVTALADAGFEIGSHTHSHRHLSELSPADCREEIGRSKAILERVTGESVTGFRAPSFDIAPTQFDALSEAGYRYDSSVVPSRTIPGWYGGEFDLHRPAPASEVDPDAPAGLAELPVSVMPGLRLPLTGTWIRFFGPRYTILGMRLLARRGITPVLYVHPWELVDLPAVEGVPSRVYYHTGDWMRRAIARILEQDFTFTTARSVVEHSIATDPAGATGTAVSVGETENRLEER</sequence>
<dbReference type="STRING" id="660518.SAMN05216218_108120"/>
<reference evidence="3" key="1">
    <citation type="submission" date="2016-10" db="EMBL/GenBank/DDBJ databases">
        <authorList>
            <person name="Varghese N."/>
            <person name="Submissions S."/>
        </authorList>
    </citation>
    <scope>NUCLEOTIDE SEQUENCE [LARGE SCALE GENOMIC DNA]</scope>
    <source>
        <strain evidence="3">IBRC-M 10760</strain>
    </source>
</reference>
<protein>
    <recommendedName>
        <fullName evidence="1">NodB homology domain-containing protein</fullName>
    </recommendedName>
</protein>
<dbReference type="InterPro" id="IPR011330">
    <property type="entry name" value="Glyco_hydro/deAcase_b/a-brl"/>
</dbReference>
<dbReference type="GO" id="GO:0005975">
    <property type="term" value="P:carbohydrate metabolic process"/>
    <property type="evidence" value="ECO:0007669"/>
    <property type="project" value="InterPro"/>
</dbReference>
<dbReference type="CDD" id="cd10941">
    <property type="entry name" value="CE4_PuuE_HpPgdA_like_2"/>
    <property type="match status" value="1"/>
</dbReference>
<name>A0A1G7MZ08_9EURY</name>
<dbReference type="AlphaFoldDB" id="A0A1G7MZ08"/>
<dbReference type="GO" id="GO:0016810">
    <property type="term" value="F:hydrolase activity, acting on carbon-nitrogen (but not peptide) bonds"/>
    <property type="evidence" value="ECO:0007669"/>
    <property type="project" value="InterPro"/>
</dbReference>
<evidence type="ECO:0000313" key="3">
    <source>
        <dbReference type="Proteomes" id="UP000199076"/>
    </source>
</evidence>
<feature type="domain" description="NodB homology" evidence="1">
    <location>
        <begin position="22"/>
        <end position="145"/>
    </location>
</feature>
<evidence type="ECO:0000259" key="1">
    <source>
        <dbReference type="PROSITE" id="PS51677"/>
    </source>
</evidence>
<dbReference type="Gene3D" id="3.20.20.370">
    <property type="entry name" value="Glycoside hydrolase/deacetylase"/>
    <property type="match status" value="1"/>
</dbReference>
<dbReference type="PANTHER" id="PTHR47561:SF1">
    <property type="entry name" value="POLYSACCHARIDE DEACETYLASE FAMILY PROTEIN (AFU_ORTHOLOGUE AFUA_6G05030)"/>
    <property type="match status" value="1"/>
</dbReference>
<dbReference type="InterPro" id="IPR045235">
    <property type="entry name" value="PuuE_HpPgdA-like"/>
</dbReference>
<dbReference type="EMBL" id="FNBK01000008">
    <property type="protein sequence ID" value="SDF67033.1"/>
    <property type="molecule type" value="Genomic_DNA"/>
</dbReference>
<dbReference type="OrthoDB" id="10436at2157"/>
<dbReference type="PROSITE" id="PS51677">
    <property type="entry name" value="NODB"/>
    <property type="match status" value="1"/>
</dbReference>
<evidence type="ECO:0000313" key="2">
    <source>
        <dbReference type="EMBL" id="SDF67033.1"/>
    </source>
</evidence>
<dbReference type="InterPro" id="IPR002509">
    <property type="entry name" value="NODB_dom"/>
</dbReference>
<keyword evidence="3" id="KW-1185">Reference proteome</keyword>
<dbReference type="Pfam" id="PF01522">
    <property type="entry name" value="Polysacc_deac_1"/>
    <property type="match status" value="1"/>
</dbReference>
<dbReference type="RefSeq" id="WP_092692328.1">
    <property type="nucleotide sequence ID" value="NZ_FNBK01000008.1"/>
</dbReference>